<evidence type="ECO:0000313" key="1">
    <source>
        <dbReference type="EMBL" id="HIX80714.1"/>
    </source>
</evidence>
<accession>A0A9D2BMK0</accession>
<proteinExistence type="predicted"/>
<sequence>MPRKKSKNYTIKYNFSMGKEDLKEIMEESFLIYFKRKEHNCILKNKSRIK</sequence>
<dbReference type="Proteomes" id="UP000886724">
    <property type="component" value="Unassembled WGS sequence"/>
</dbReference>
<dbReference type="EMBL" id="DXET01000049">
    <property type="protein sequence ID" value="HIX80714.1"/>
    <property type="molecule type" value="Genomic_DNA"/>
</dbReference>
<reference evidence="1" key="2">
    <citation type="submission" date="2021-04" db="EMBL/GenBank/DDBJ databases">
        <authorList>
            <person name="Gilroy R."/>
        </authorList>
    </citation>
    <scope>NUCLEOTIDE SEQUENCE</scope>
    <source>
        <strain evidence="1">ChiGjej1B1-14440</strain>
    </source>
</reference>
<reference evidence="1" key="1">
    <citation type="journal article" date="2021" name="PeerJ">
        <title>Extensive microbial diversity within the chicken gut microbiome revealed by metagenomics and culture.</title>
        <authorList>
            <person name="Gilroy R."/>
            <person name="Ravi A."/>
            <person name="Getino M."/>
            <person name="Pursley I."/>
            <person name="Horton D.L."/>
            <person name="Alikhan N.F."/>
            <person name="Baker D."/>
            <person name="Gharbi K."/>
            <person name="Hall N."/>
            <person name="Watson M."/>
            <person name="Adriaenssens E.M."/>
            <person name="Foster-Nyarko E."/>
            <person name="Jarju S."/>
            <person name="Secka A."/>
            <person name="Antonio M."/>
            <person name="Oren A."/>
            <person name="Chaudhuri R.R."/>
            <person name="La Ragione R."/>
            <person name="Hildebrand F."/>
            <person name="Pallen M.J."/>
        </authorList>
    </citation>
    <scope>NUCLEOTIDE SEQUENCE</scope>
    <source>
        <strain evidence="1">ChiGjej1B1-14440</strain>
    </source>
</reference>
<evidence type="ECO:0000313" key="2">
    <source>
        <dbReference type="Proteomes" id="UP000886724"/>
    </source>
</evidence>
<protein>
    <submittedName>
        <fullName evidence="1">Uncharacterized protein</fullName>
    </submittedName>
</protein>
<dbReference type="AlphaFoldDB" id="A0A9D2BMK0"/>
<name>A0A9D2BMK0_9FIRM</name>
<organism evidence="1 2">
    <name type="scientific">Candidatus Erysipelatoclostridium merdavium</name>
    <dbReference type="NCBI Taxonomy" id="2838566"/>
    <lineage>
        <taxon>Bacteria</taxon>
        <taxon>Bacillati</taxon>
        <taxon>Bacillota</taxon>
        <taxon>Erysipelotrichia</taxon>
        <taxon>Erysipelotrichales</taxon>
        <taxon>Erysipelotrichales incertae sedis</taxon>
    </lineage>
</organism>
<comment type="caution">
    <text evidence="1">The sequence shown here is derived from an EMBL/GenBank/DDBJ whole genome shotgun (WGS) entry which is preliminary data.</text>
</comment>
<gene>
    <name evidence="1" type="ORF">H9980_01935</name>
</gene>